<name>T1DDG4_9ZZZZ</name>
<feature type="non-terminal residue" evidence="2">
    <location>
        <position position="1"/>
    </location>
</feature>
<proteinExistence type="predicted"/>
<feature type="domain" description="Signal recognition particle SRP54 helical bundle" evidence="1">
    <location>
        <begin position="6"/>
        <end position="49"/>
    </location>
</feature>
<dbReference type="InterPro" id="IPR036225">
    <property type="entry name" value="SRP/SRP_N"/>
</dbReference>
<dbReference type="Gene3D" id="1.20.120.140">
    <property type="entry name" value="Signal recognition particle SRP54, nucleotide-binding domain"/>
    <property type="match status" value="1"/>
</dbReference>
<dbReference type="SUPFAM" id="SSF47364">
    <property type="entry name" value="Domain of the SRP/SRP receptor G-proteins"/>
    <property type="match status" value="1"/>
</dbReference>
<protein>
    <submittedName>
        <fullName evidence="2">Signal recognition particle, SRP54 subunit, helical bundle domain protein</fullName>
    </submittedName>
</protein>
<evidence type="ECO:0000259" key="1">
    <source>
        <dbReference type="Pfam" id="PF02881"/>
    </source>
</evidence>
<dbReference type="AlphaFoldDB" id="T1DDG4"/>
<sequence>KACRSAFDQILRKITGKGLLTESQVAETLQEIRIALLEADVTLELSQSLSMHCARS</sequence>
<reference evidence="2" key="1">
    <citation type="submission" date="2013-08" db="EMBL/GenBank/DDBJ databases">
        <authorList>
            <person name="Mendez C."/>
            <person name="Richter M."/>
            <person name="Ferrer M."/>
            <person name="Sanchez J."/>
        </authorList>
    </citation>
    <scope>NUCLEOTIDE SEQUENCE</scope>
</reference>
<dbReference type="InterPro" id="IPR042101">
    <property type="entry name" value="SRP54_N_sf"/>
</dbReference>
<gene>
    <name evidence="2" type="ORF">B1A_01277</name>
</gene>
<dbReference type="GO" id="GO:0006614">
    <property type="term" value="P:SRP-dependent cotranslational protein targeting to membrane"/>
    <property type="evidence" value="ECO:0007669"/>
    <property type="project" value="InterPro"/>
</dbReference>
<comment type="caution">
    <text evidence="2">The sequence shown here is derived from an EMBL/GenBank/DDBJ whole genome shotgun (WGS) entry which is preliminary data.</text>
</comment>
<dbReference type="Pfam" id="PF02881">
    <property type="entry name" value="SRP54_N"/>
    <property type="match status" value="1"/>
</dbReference>
<organism evidence="2">
    <name type="scientific">mine drainage metagenome</name>
    <dbReference type="NCBI Taxonomy" id="410659"/>
    <lineage>
        <taxon>unclassified sequences</taxon>
        <taxon>metagenomes</taxon>
        <taxon>ecological metagenomes</taxon>
    </lineage>
</organism>
<reference evidence="2" key="2">
    <citation type="journal article" date="2014" name="ISME J.">
        <title>Microbial stratification in low pH oxic and suboxic macroscopic growths along an acid mine drainage.</title>
        <authorList>
            <person name="Mendez-Garcia C."/>
            <person name="Mesa V."/>
            <person name="Sprenger R.R."/>
            <person name="Richter M."/>
            <person name="Diez M.S."/>
            <person name="Solano J."/>
            <person name="Bargiela R."/>
            <person name="Golyshina O.V."/>
            <person name="Manteca A."/>
            <person name="Ramos J.L."/>
            <person name="Gallego J.R."/>
            <person name="Llorente I."/>
            <person name="Martins Dos Santos V.A."/>
            <person name="Jensen O.N."/>
            <person name="Pelaez A.I."/>
            <person name="Sanchez J."/>
            <person name="Ferrer M."/>
        </authorList>
    </citation>
    <scope>NUCLEOTIDE SEQUENCE</scope>
</reference>
<evidence type="ECO:0000313" key="2">
    <source>
        <dbReference type="EMBL" id="EQD80070.1"/>
    </source>
</evidence>
<dbReference type="EMBL" id="AUZX01000972">
    <property type="protein sequence ID" value="EQD80070.1"/>
    <property type="molecule type" value="Genomic_DNA"/>
</dbReference>
<dbReference type="GO" id="GO:0005525">
    <property type="term" value="F:GTP binding"/>
    <property type="evidence" value="ECO:0007669"/>
    <property type="project" value="InterPro"/>
</dbReference>
<dbReference type="InterPro" id="IPR013822">
    <property type="entry name" value="Signal_recog_particl_SRP54_hlx"/>
</dbReference>
<accession>T1DDG4</accession>